<evidence type="ECO:0008006" key="5">
    <source>
        <dbReference type="Google" id="ProtNLM"/>
    </source>
</evidence>
<evidence type="ECO:0000313" key="4">
    <source>
        <dbReference type="Proteomes" id="UP000033434"/>
    </source>
</evidence>
<dbReference type="PANTHER" id="PTHR41786">
    <property type="entry name" value="MOTILITY ACCESSORY FACTOR MAF"/>
    <property type="match status" value="1"/>
</dbReference>
<organism evidence="3 4">
    <name type="scientific">Pseudoalteromonas luteoviolacea S4054</name>
    <dbReference type="NCBI Taxonomy" id="1129367"/>
    <lineage>
        <taxon>Bacteria</taxon>
        <taxon>Pseudomonadati</taxon>
        <taxon>Pseudomonadota</taxon>
        <taxon>Gammaproteobacteria</taxon>
        <taxon>Alteromonadales</taxon>
        <taxon>Pseudoalteromonadaceae</taxon>
        <taxon>Pseudoalteromonas</taxon>
    </lineage>
</organism>
<dbReference type="PATRIC" id="fig|1129367.4.peg.1500"/>
<protein>
    <recommendedName>
        <fullName evidence="5">DUF115 domain-containing protein</fullName>
    </recommendedName>
</protein>
<reference evidence="3 4" key="1">
    <citation type="journal article" date="2015" name="BMC Genomics">
        <title>Genome mining reveals unlocked bioactive potential of marine Gram-negative bacteria.</title>
        <authorList>
            <person name="Machado H."/>
            <person name="Sonnenschein E.C."/>
            <person name="Melchiorsen J."/>
            <person name="Gram L."/>
        </authorList>
    </citation>
    <scope>NUCLEOTIDE SEQUENCE [LARGE SCALE GENOMIC DNA]</scope>
    <source>
        <strain evidence="3 4">S4054</strain>
    </source>
</reference>
<dbReference type="Proteomes" id="UP000033434">
    <property type="component" value="Unassembled WGS sequence"/>
</dbReference>
<gene>
    <name evidence="3" type="ORF">N479_08640</name>
</gene>
<dbReference type="EMBL" id="AUXW01000135">
    <property type="protein sequence ID" value="KKE84623.1"/>
    <property type="molecule type" value="Genomic_DNA"/>
</dbReference>
<feature type="domain" description="Glycosyltransferase Maf N-terminal" evidence="2">
    <location>
        <begin position="18"/>
        <end position="198"/>
    </location>
</feature>
<dbReference type="AlphaFoldDB" id="A0A0F6AEM1"/>
<evidence type="ECO:0000313" key="3">
    <source>
        <dbReference type="EMBL" id="KKE84623.1"/>
    </source>
</evidence>
<dbReference type="Pfam" id="PF20157">
    <property type="entry name" value="Maf_flag10_N"/>
    <property type="match status" value="1"/>
</dbReference>
<name>A0A0F6AEM1_9GAMM</name>
<sequence length="604" mass="68229">MEDLLPPYLFKKIQGLSEKEINVFQQEFYGSEVRQSCEKQVSLFLQHPSHLRMNFTTIAGKDYAHQISINNLNAAAKEFGCQPASKPQRGTLVVLGIGAGLHISKLLHTIAYSDVVIVEPNAEQFAMASKHVDLVQIKHECEKRGGSFSIVCTDSYESFTDAFKQLMMKIGCHLIVDISLYRHYSSPAFDRIFEYFKQWRNNFASMWGYLEDELMGLKHSLTNNQNTGIRNYNNLLGRFNDLNAVIVGNGPSLDRNIEHLKLIHNQAIVVSCGTSLSTLLKVGIIPDFHIEMERVPETYYLKENELNDPRLNNTTLITLSTVYPKLIECFKHRIVFAKGNDLGAEICGVTDCSLQPLYHCNPTVTNMAVAAFQRMGIKRLILLGCDYGYIDPSQHHSKLSGYFDQASDLSLAKFDAELKVQGNLRDYVYSSRVFNEARIAQERLIKLYPYLKVLNASDGAMIRGTETVTFENLSFEPVKKDEILHKVITYNNDIKNVGTISLGVVQDAVKHMQRLRHDIVEASSTVSILDVINQFVFTLCSNQNDKISKLLLSGTLKYIVATISSHINHLNPSSWLGYEHVVRKELDSMCELVIAKLSLQSNVN</sequence>
<evidence type="ECO:0000259" key="2">
    <source>
        <dbReference type="Pfam" id="PF20157"/>
    </source>
</evidence>
<feature type="domain" description="6-hydroxymethylpterin diphosphokinase MptE-like" evidence="1">
    <location>
        <begin position="221"/>
        <end position="391"/>
    </location>
</feature>
<proteinExistence type="predicted"/>
<dbReference type="Pfam" id="PF01973">
    <property type="entry name" value="MptE-like"/>
    <property type="match status" value="1"/>
</dbReference>
<accession>A0A0F6AEM1</accession>
<dbReference type="InterPro" id="IPR045376">
    <property type="entry name" value="Maf_N"/>
</dbReference>
<dbReference type="InterPro" id="IPR002826">
    <property type="entry name" value="MptE-like"/>
</dbReference>
<comment type="caution">
    <text evidence="3">The sequence shown here is derived from an EMBL/GenBank/DDBJ whole genome shotgun (WGS) entry which is preliminary data.</text>
</comment>
<evidence type="ECO:0000259" key="1">
    <source>
        <dbReference type="Pfam" id="PF01973"/>
    </source>
</evidence>
<dbReference type="PANTHER" id="PTHR41786:SF1">
    <property type="entry name" value="6-HYDROXYMETHYLPTERIN DIPHOSPHOKINASE MPTE-LIKE DOMAIN-CONTAINING PROTEIN"/>
    <property type="match status" value="1"/>
</dbReference>